<dbReference type="Proteomes" id="UP000005954">
    <property type="component" value="Unassembled WGS sequence"/>
</dbReference>
<feature type="domain" description="Hedgehog/Intein (Hint)" evidence="1">
    <location>
        <begin position="269"/>
        <end position="418"/>
    </location>
</feature>
<dbReference type="Pfam" id="PF13403">
    <property type="entry name" value="Hint_2"/>
    <property type="match status" value="1"/>
</dbReference>
<dbReference type="SUPFAM" id="SSF51294">
    <property type="entry name" value="Hedgehog/intein (Hint) domain"/>
    <property type="match status" value="1"/>
</dbReference>
<organism evidence="2 3">
    <name type="scientific">Roseovarius nubinhibens (strain ATCC BAA-591 / DSM 15170 / ISM)</name>
    <dbReference type="NCBI Taxonomy" id="89187"/>
    <lineage>
        <taxon>Bacteria</taxon>
        <taxon>Pseudomonadati</taxon>
        <taxon>Pseudomonadota</taxon>
        <taxon>Alphaproteobacteria</taxon>
        <taxon>Rhodobacterales</taxon>
        <taxon>Roseobacteraceae</taxon>
        <taxon>Roseovarius</taxon>
    </lineage>
</organism>
<accession>A3SR39</accession>
<sequence length="507" mass="54396">MAFGEAGTLVANSPTANTPITVTLTDPLTNPVFAFTATQNGSDPFVLRVIDETLDADGNTTAFTFIIEEWEYSNGGHETNETINWLAIEEGVHTLPDGRIVEAGTTSANHTDSAVSLTGGFTAPPVVLTSVMSNNDTTTVDSDPHAITASGFNLRLQEEEGQNGSHLQESVGWIAIQPGGSASSGTANSFTGVDEIPDTLPLGDTFTNPVVLGETQTLNGLDPASVVMSNPTNSNVQMHIQEEQSANAETDHLNETVGVVAFENGKIHCLVAGCSVSTPTGARQVETLREGDEVSLWHGGQAILRKVLHRRLSAEALAQDAKLVPVKIETGALGQGLPERDLLVSPQHRMMISSPVVQRMFDTDEILLPAHRLVGLPGISSLAEGVAEMPEITYYHLVLDRHEIILAEGAPTESFYPGPQALSSLSRDQREEFIALFPCLAQGILPYPPARPVPEARRQKALIRRLAKNRQSALAALSPRLRHRQAKPWPALFVPKPGQRIILNSGP</sequence>
<dbReference type="InterPro" id="IPR036844">
    <property type="entry name" value="Hint_dom_sf"/>
</dbReference>
<proteinExistence type="predicted"/>
<dbReference type="InterPro" id="IPR037221">
    <property type="entry name" value="H-type_lectin_dom_sf"/>
</dbReference>
<name>A3SR39_ROSNI</name>
<dbReference type="InterPro" id="IPR028992">
    <property type="entry name" value="Hedgehog/Intein_dom"/>
</dbReference>
<keyword evidence="3" id="KW-1185">Reference proteome</keyword>
<comment type="caution">
    <text evidence="2">The sequence shown here is derived from an EMBL/GenBank/DDBJ whole genome shotgun (WGS) entry which is preliminary data.</text>
</comment>
<dbReference type="eggNOG" id="COG1404">
    <property type="taxonomic scope" value="Bacteria"/>
</dbReference>
<evidence type="ECO:0000313" key="2">
    <source>
        <dbReference type="EMBL" id="EAP75062.1"/>
    </source>
</evidence>
<dbReference type="STRING" id="89187.ISM_10760"/>
<evidence type="ECO:0000313" key="3">
    <source>
        <dbReference type="Proteomes" id="UP000005954"/>
    </source>
</evidence>
<protein>
    <recommendedName>
        <fullName evidence="1">Hedgehog/Intein (Hint) domain-containing protein</fullName>
    </recommendedName>
</protein>
<dbReference type="EMBL" id="AALY01000004">
    <property type="protein sequence ID" value="EAP75062.1"/>
    <property type="molecule type" value="Genomic_DNA"/>
</dbReference>
<dbReference type="Gene3D" id="2.60.40.2080">
    <property type="match status" value="1"/>
</dbReference>
<dbReference type="RefSeq" id="WP_009814161.1">
    <property type="nucleotide sequence ID" value="NZ_CH724156.1"/>
</dbReference>
<reference evidence="2 3" key="1">
    <citation type="submission" date="2005-12" db="EMBL/GenBank/DDBJ databases">
        <authorList>
            <person name="Moran M.A."/>
            <person name="Ferriera S."/>
            <person name="Johnson J."/>
            <person name="Kravitz S."/>
            <person name="Halpern A."/>
            <person name="Remington K."/>
            <person name="Beeson K."/>
            <person name="Tran B."/>
            <person name="Rogers Y.-H."/>
            <person name="Friedman R."/>
            <person name="Venter J.C."/>
        </authorList>
    </citation>
    <scope>NUCLEOTIDE SEQUENCE [LARGE SCALE GENOMIC DNA]</scope>
    <source>
        <strain evidence="3">ATCC BAA-591 / DSM 15170 / ISM</strain>
    </source>
</reference>
<dbReference type="AlphaFoldDB" id="A3SR39"/>
<gene>
    <name evidence="2" type="ORF">ISM_10760</name>
</gene>
<dbReference type="HOGENOM" id="CLU_537333_0_0_5"/>
<dbReference type="eggNOG" id="COG2931">
    <property type="taxonomic scope" value="Bacteria"/>
</dbReference>
<evidence type="ECO:0000259" key="1">
    <source>
        <dbReference type="Pfam" id="PF13403"/>
    </source>
</evidence>
<dbReference type="OrthoDB" id="6305173at2"/>